<protein>
    <submittedName>
        <fullName evidence="1">Uncharacterized protein</fullName>
    </submittedName>
</protein>
<dbReference type="Proteomes" id="UP000683360">
    <property type="component" value="Unassembled WGS sequence"/>
</dbReference>
<keyword evidence="2" id="KW-1185">Reference proteome</keyword>
<sequence length="199" mass="22887">MADLYSDADTNTVSLALHRYLCKNIVGTENQIKTTRLLNAVREDVTSTYKFRVTITSGSFGEGLDMRGSDLDMMLVAKFREVYAEKKIPPTHNITYYRMESDDVKAGFTQLLLETNENDYSFCEEFNGKHFLSNKLFKQPFLCSERNFDNIHGPSYNILGIALHLSGDNEAACQAFKQSFEIFPYHRYNTSIKRLSLMR</sequence>
<comment type="caution">
    <text evidence="1">The sequence shown here is derived from an EMBL/GenBank/DDBJ whole genome shotgun (WGS) entry which is preliminary data.</text>
</comment>
<dbReference type="AlphaFoldDB" id="A0A8S3QS64"/>
<dbReference type="EMBL" id="CAJPWZ010000681">
    <property type="protein sequence ID" value="CAG2198483.1"/>
    <property type="molecule type" value="Genomic_DNA"/>
</dbReference>
<evidence type="ECO:0000313" key="1">
    <source>
        <dbReference type="EMBL" id="CAG2198483.1"/>
    </source>
</evidence>
<evidence type="ECO:0000313" key="2">
    <source>
        <dbReference type="Proteomes" id="UP000683360"/>
    </source>
</evidence>
<gene>
    <name evidence="1" type="ORF">MEDL_13236</name>
</gene>
<proteinExistence type="predicted"/>
<reference evidence="1" key="1">
    <citation type="submission" date="2021-03" db="EMBL/GenBank/DDBJ databases">
        <authorList>
            <person name="Bekaert M."/>
        </authorList>
    </citation>
    <scope>NUCLEOTIDE SEQUENCE</scope>
</reference>
<name>A0A8S3QS64_MYTED</name>
<accession>A0A8S3QS64</accession>
<organism evidence="1 2">
    <name type="scientific">Mytilus edulis</name>
    <name type="common">Blue mussel</name>
    <dbReference type="NCBI Taxonomy" id="6550"/>
    <lineage>
        <taxon>Eukaryota</taxon>
        <taxon>Metazoa</taxon>
        <taxon>Spiralia</taxon>
        <taxon>Lophotrochozoa</taxon>
        <taxon>Mollusca</taxon>
        <taxon>Bivalvia</taxon>
        <taxon>Autobranchia</taxon>
        <taxon>Pteriomorphia</taxon>
        <taxon>Mytilida</taxon>
        <taxon>Mytiloidea</taxon>
        <taxon>Mytilidae</taxon>
        <taxon>Mytilinae</taxon>
        <taxon>Mytilus</taxon>
    </lineage>
</organism>
<dbReference type="OrthoDB" id="6125285at2759"/>